<name>A0A4P2PY23_SORCE</name>
<dbReference type="Pfam" id="PF12392">
    <property type="entry name" value="DUF3656"/>
    <property type="match status" value="1"/>
</dbReference>
<dbReference type="RefSeq" id="WP_129346781.1">
    <property type="nucleotide sequence ID" value="NZ_CP012670.1"/>
</dbReference>
<reference evidence="3 4" key="1">
    <citation type="submission" date="2015-09" db="EMBL/GenBank/DDBJ databases">
        <title>Sorangium comparison.</title>
        <authorList>
            <person name="Zaburannyi N."/>
            <person name="Bunk B."/>
            <person name="Overmann J."/>
            <person name="Mueller R."/>
        </authorList>
    </citation>
    <scope>NUCLEOTIDE SEQUENCE [LARGE SCALE GENOMIC DNA]</scope>
    <source>
        <strain evidence="3 4">So ceGT47</strain>
    </source>
</reference>
<dbReference type="OrthoDB" id="9807498at2"/>
<dbReference type="InterPro" id="IPR001539">
    <property type="entry name" value="Peptidase_U32"/>
</dbReference>
<evidence type="ECO:0000259" key="2">
    <source>
        <dbReference type="Pfam" id="PF12392"/>
    </source>
</evidence>
<dbReference type="InterPro" id="IPR051454">
    <property type="entry name" value="RNA/ubiquinone_mod_enzymes"/>
</dbReference>
<dbReference type="PANTHER" id="PTHR30217">
    <property type="entry name" value="PEPTIDASE U32 FAMILY"/>
    <property type="match status" value="1"/>
</dbReference>
<feature type="domain" description="Peptidase U32 collagenase" evidence="2">
    <location>
        <begin position="415"/>
        <end position="506"/>
    </location>
</feature>
<evidence type="ECO:0000313" key="3">
    <source>
        <dbReference type="EMBL" id="AUX21466.1"/>
    </source>
</evidence>
<dbReference type="AlphaFoldDB" id="A0A4P2PY23"/>
<evidence type="ECO:0000313" key="4">
    <source>
        <dbReference type="Proteomes" id="UP000295781"/>
    </source>
</evidence>
<accession>A0A4P2PY23</accession>
<organism evidence="3 4">
    <name type="scientific">Sorangium cellulosum</name>
    <name type="common">Polyangium cellulosum</name>
    <dbReference type="NCBI Taxonomy" id="56"/>
    <lineage>
        <taxon>Bacteria</taxon>
        <taxon>Pseudomonadati</taxon>
        <taxon>Myxococcota</taxon>
        <taxon>Polyangia</taxon>
        <taxon>Polyangiales</taxon>
        <taxon>Polyangiaceae</taxon>
        <taxon>Sorangium</taxon>
    </lineage>
</organism>
<sequence>MMRPARPEVLAPAGDRAALEAAVRGGADAVYFGLRGGAAAAPSPLNARARAANFDAAELGETMRFLHAHGVKGYVTLNTLVFDEELPAAQAAIEACAAAGADAIIVQDLGLMRLARALAPGLPIHASTQMTCTDAAGVALARELGAARVILARELSLDDIAAIRRATDVELEVFVHGALCIAYSGQCLTSEAIGGRSANRGACAQACRLPYRLVVDGALHDLGDAAYLLSPEDLDATDVIPDLIALGVASVKIEGRLKGPEYVGATARLYRAAIDAALGEGGGPSAADREAALQAFSRGSGPGFLRGVDHQRLVDGRTCDHRGVEVGEARGVSRRRGHEVVVVRATRPLARGEGILVEGGFAGEGEIGGRIWGLWRDGREVERAPAGGDVEVWLGPERRLSDGRRGARGLRGRRVFRTSDPAALRGIREALERDPRRVAIDVRLEGRVGERPRLSAVTEGGVSAAVEVDAPLARAERSPLDEAALRRQLDRLGDTPFTLRGVALSLGDTGAGQGAAEQATAGQGAAEQEAAGQPATPVVLPPSAINRARRALVAALLEASHRVHPRARVSVGELLAEAVPPAGEPPPGGLFVLCRNVEQARAALEAGASGVYLDFLEMVGLGAAARELSAAGAFVAVAPPRIRKPGEEKIDRYLRSLGPAAILVRSLGALLDASPDTPRIGDFSLNVTNKLAAREVLSRGLIAFTPSFDLDAAQLVSLLESPFGPFAEVVVHHPMPLFHMEHCVIAATLSAGKDHRTCGRPCEQHALSLRDRAGMDHPLEADVGCRNTVFHAAAQSAAHLVPKLAKSGVRRFRVELVREDARGTRRVVDAYRRLLAGEVAPAEVARGLRAEGSYGVVRGSLRVLQA</sequence>
<dbReference type="EMBL" id="CP012670">
    <property type="protein sequence ID" value="AUX21466.1"/>
    <property type="molecule type" value="Genomic_DNA"/>
</dbReference>
<gene>
    <name evidence="3" type="ORF">SOCEGT47_019500</name>
</gene>
<dbReference type="Proteomes" id="UP000295781">
    <property type="component" value="Chromosome"/>
</dbReference>
<feature type="compositionally biased region" description="Low complexity" evidence="1">
    <location>
        <begin position="514"/>
        <end position="537"/>
    </location>
</feature>
<protein>
    <submittedName>
        <fullName evidence="3">Peptidase U32</fullName>
    </submittedName>
</protein>
<dbReference type="Pfam" id="PF01136">
    <property type="entry name" value="Peptidase_U32"/>
    <property type="match status" value="2"/>
</dbReference>
<proteinExistence type="predicted"/>
<dbReference type="InterPro" id="IPR020988">
    <property type="entry name" value="Pept_U32_collagenase"/>
</dbReference>
<feature type="region of interest" description="Disordered" evidence="1">
    <location>
        <begin position="509"/>
        <end position="538"/>
    </location>
</feature>
<dbReference type="PANTHER" id="PTHR30217:SF10">
    <property type="entry name" value="23S RRNA 5-HYDROXYCYTIDINE C2501 SYNTHASE"/>
    <property type="match status" value="1"/>
</dbReference>
<evidence type="ECO:0000256" key="1">
    <source>
        <dbReference type="SAM" id="MobiDB-lite"/>
    </source>
</evidence>